<feature type="region of interest" description="Disordered" evidence="1">
    <location>
        <begin position="170"/>
        <end position="205"/>
    </location>
</feature>
<proteinExistence type="predicted"/>
<name>C1N6P9_MICPC</name>
<feature type="compositionally biased region" description="Acidic residues" evidence="1">
    <location>
        <begin position="1160"/>
        <end position="1172"/>
    </location>
</feature>
<sequence>MGEAFANVAEDADAAYDDVVDDVVASKPDAAAIFARASRASDSDATPDGAIQSGALRLVFDGLASPGGGKAASSAASSATDPLRWGAVAGTEGAVGEWNDVDDGVVDADAFADAADDFDDFDARGARRADDADALDDALPPPDITETTYDADAPPDADAIDAWTAHATRTQRVDAARGTTATARATRDASKSKRVAPPPRRRGVAPWTRATPQRLNAAARRHPGLTLKQQARLHGEDGFARAVSAIDLAVRTAPPGRKSECFLRSGAAAAGAKGKKHPDADVIRKLSREFDDLVGDDAEDADVASDVATADVSGYADVVSDATETVTRAVQVFNAQFSVGTALLRGGFDDAAVYRFRLAAAAAPKPLASMRLLATAKEDELRGKIDDADAGFIAAERAARSELETELGAPWEDVDDDDLYRKERLARGVRDAIAIANSNSNSTDDGGGDDDEKVHAAKLSSALAAAAAAALSRALAGCARCERSRARRSRAAELFGAAALVSPMDSHLLHELARELTHVGDVAGAEGALRFACSPDPDGFLDASVAAFAARADLLLAAPFELPPPELIADLKRGIAAAFEPLSKSDADVTNCARVTSDGVDGFGRYPDAGNVDFLTEASNACLRLALATLRIPAAADPGVDSYSDPNQNPASGWHASVETCEEAIKAFEMMRWLNTHVRIVQKKHKKEAAALRDDVTKKHRKKLLKANSARTKDLLWRAESGIEFLEKEIKASRARAAKSGGAAGVFVDVRKLFAKLDAKTSPDGEVPARAYMYLSSRRDEDATAEKTHPTSPNSPPPANPGANFVAAIGLDASVASALGDEAASRFRARVKVSARGAVAGALALRANRVVLGHGAFTARDVLAAATRAAAADAPPPHRARGRSNTARAMVANAVAAAATEARDFSAWPLAPVSALEHVVSELFGEGEDAEKEKDDAGPEAMEDADEIAMAREEARALQMLELAHTHAHTIAPARLPLAKPRAAAATALLARTALEASRAEEDGASSSSSSTTTTAKPTWSLGVVDLRLALATLACVVGGDGGAEDALRRAHEVLSTEKRRRNDEGDRTAAAREGGSVDDDDAWGDVGGDDDDVDGDGDDAEATATATARRRRGGAPAAPPAGLIWRGDATRLLRALRVLGDRPLDVANSAATRHQEGGSQDDDDDDEDGDETTAAGAAEEELAVAGAEALTRRGLTATSHAPNVGARHLHALARLDASAAAAAAAGKKKKEEKKKRLNAWHFCAATGERIDPGAGFECVAGVDVDDAAIAPDGDGAVGLFTLGARAYAEGNVPSAYADARRLVFKEWA</sequence>
<gene>
    <name evidence="2" type="ORF">MICPUCDRAFT_53389</name>
</gene>
<evidence type="ECO:0000313" key="2">
    <source>
        <dbReference type="EMBL" id="EEH51962.1"/>
    </source>
</evidence>
<dbReference type="GeneID" id="9689213"/>
<feature type="compositionally biased region" description="Basic and acidic residues" evidence="1">
    <location>
        <begin position="778"/>
        <end position="789"/>
    </location>
</feature>
<dbReference type="RefSeq" id="XP_003063589.1">
    <property type="nucleotide sequence ID" value="XM_003063543.1"/>
</dbReference>
<dbReference type="EMBL" id="GG663749">
    <property type="protein sequence ID" value="EEH51962.1"/>
    <property type="molecule type" value="Genomic_DNA"/>
</dbReference>
<dbReference type="KEGG" id="mpp:MICPUCDRAFT_53389"/>
<reference evidence="2 3" key="1">
    <citation type="journal article" date="2009" name="Science">
        <title>Green evolution and dynamic adaptations revealed by genomes of the marine picoeukaryotes Micromonas.</title>
        <authorList>
            <person name="Worden A.Z."/>
            <person name="Lee J.H."/>
            <person name="Mock T."/>
            <person name="Rouze P."/>
            <person name="Simmons M.P."/>
            <person name="Aerts A.L."/>
            <person name="Allen A.E."/>
            <person name="Cuvelier M.L."/>
            <person name="Derelle E."/>
            <person name="Everett M.V."/>
            <person name="Foulon E."/>
            <person name="Grimwood J."/>
            <person name="Gundlach H."/>
            <person name="Henrissat B."/>
            <person name="Napoli C."/>
            <person name="McDonald S.M."/>
            <person name="Parker M.S."/>
            <person name="Rombauts S."/>
            <person name="Salamov A."/>
            <person name="Von Dassow P."/>
            <person name="Badger J.H."/>
            <person name="Coutinho P.M."/>
            <person name="Demir E."/>
            <person name="Dubchak I."/>
            <person name="Gentemann C."/>
            <person name="Eikrem W."/>
            <person name="Gready J.E."/>
            <person name="John U."/>
            <person name="Lanier W."/>
            <person name="Lindquist E.A."/>
            <person name="Lucas S."/>
            <person name="Mayer K.F."/>
            <person name="Moreau H."/>
            <person name="Not F."/>
            <person name="Otillar R."/>
            <person name="Panaud O."/>
            <person name="Pangilinan J."/>
            <person name="Paulsen I."/>
            <person name="Piegu B."/>
            <person name="Poliakov A."/>
            <person name="Robbens S."/>
            <person name="Schmutz J."/>
            <person name="Toulza E."/>
            <person name="Wyss T."/>
            <person name="Zelensky A."/>
            <person name="Zhou K."/>
            <person name="Armbrust E.V."/>
            <person name="Bhattacharya D."/>
            <person name="Goodenough U.W."/>
            <person name="Van de Peer Y."/>
            <person name="Grigoriev I.V."/>
        </authorList>
    </citation>
    <scope>NUCLEOTIDE SEQUENCE [LARGE SCALE GENOMIC DNA]</scope>
    <source>
        <strain evidence="2 3">CCMP1545</strain>
    </source>
</reference>
<organism evidence="3">
    <name type="scientific">Micromonas pusilla (strain CCMP1545)</name>
    <name type="common">Picoplanktonic green alga</name>
    <dbReference type="NCBI Taxonomy" id="564608"/>
    <lineage>
        <taxon>Eukaryota</taxon>
        <taxon>Viridiplantae</taxon>
        <taxon>Chlorophyta</taxon>
        <taxon>Mamiellophyceae</taxon>
        <taxon>Mamiellales</taxon>
        <taxon>Mamiellaceae</taxon>
        <taxon>Micromonas</taxon>
    </lineage>
</organism>
<evidence type="ECO:0000256" key="1">
    <source>
        <dbReference type="SAM" id="MobiDB-lite"/>
    </source>
</evidence>
<feature type="region of interest" description="Disordered" evidence="1">
    <location>
        <begin position="1058"/>
        <end position="1123"/>
    </location>
</feature>
<protein>
    <submittedName>
        <fullName evidence="2">Predicted protein</fullName>
    </submittedName>
</protein>
<feature type="compositionally biased region" description="Basic and acidic residues" evidence="1">
    <location>
        <begin position="1058"/>
        <end position="1071"/>
    </location>
</feature>
<accession>C1N6P9</accession>
<feature type="region of interest" description="Disordered" evidence="1">
    <location>
        <begin position="778"/>
        <end position="802"/>
    </location>
</feature>
<feature type="region of interest" description="Disordered" evidence="1">
    <location>
        <begin position="129"/>
        <end position="157"/>
    </location>
</feature>
<feature type="compositionally biased region" description="Acidic residues" evidence="1">
    <location>
        <begin position="1077"/>
        <end position="1102"/>
    </location>
</feature>
<dbReference type="Proteomes" id="UP000001876">
    <property type="component" value="Unassembled WGS sequence"/>
</dbReference>
<keyword evidence="3" id="KW-1185">Reference proteome</keyword>
<evidence type="ECO:0000313" key="3">
    <source>
        <dbReference type="Proteomes" id="UP000001876"/>
    </source>
</evidence>
<feature type="region of interest" description="Disordered" evidence="1">
    <location>
        <begin position="1148"/>
        <end position="1175"/>
    </location>
</feature>